<evidence type="ECO:0000256" key="1">
    <source>
        <dbReference type="ARBA" id="ARBA00004651"/>
    </source>
</evidence>
<name>A0A9X1YE05_9BURK</name>
<evidence type="ECO:0000256" key="4">
    <source>
        <dbReference type="ARBA" id="ARBA00022692"/>
    </source>
</evidence>
<dbReference type="RefSeq" id="WP_275680479.1">
    <property type="nucleotide sequence ID" value="NZ_JAJLJH010000001.1"/>
</dbReference>
<accession>A0A9X1YE05</accession>
<keyword evidence="3" id="KW-1003">Cell membrane</keyword>
<comment type="caution">
    <text evidence="8">The sequence shown here is derived from an EMBL/GenBank/DDBJ whole genome shotgun (WGS) entry which is preliminary data.</text>
</comment>
<organism evidence="8 9">
    <name type="scientific">Scleromatobacter humisilvae</name>
    <dbReference type="NCBI Taxonomy" id="2897159"/>
    <lineage>
        <taxon>Bacteria</taxon>
        <taxon>Pseudomonadati</taxon>
        <taxon>Pseudomonadota</taxon>
        <taxon>Betaproteobacteria</taxon>
        <taxon>Burkholderiales</taxon>
        <taxon>Sphaerotilaceae</taxon>
        <taxon>Scleromatobacter</taxon>
    </lineage>
</organism>
<comment type="similarity">
    <text evidence="2">Belongs to the UPF0719 family.</text>
</comment>
<keyword evidence="5 7" id="KW-1133">Transmembrane helix</keyword>
<feature type="transmembrane region" description="Helical" evidence="7">
    <location>
        <begin position="12"/>
        <end position="33"/>
    </location>
</feature>
<sequence>MTTPEWLRPDLIGGTILYAVIGVVVLWIAFIVIDKLTPYHLWHQLVEEKNVALAIVVGAMFIALGMIIAAAIHG</sequence>
<dbReference type="InterPro" id="IPR007140">
    <property type="entry name" value="DUF350"/>
</dbReference>
<keyword evidence="9" id="KW-1185">Reference proteome</keyword>
<evidence type="ECO:0000256" key="2">
    <source>
        <dbReference type="ARBA" id="ARBA00005779"/>
    </source>
</evidence>
<protein>
    <submittedName>
        <fullName evidence="8">DUF350 domain-containing protein</fullName>
    </submittedName>
</protein>
<dbReference type="Pfam" id="PF03994">
    <property type="entry name" value="DUF350"/>
    <property type="match status" value="1"/>
</dbReference>
<gene>
    <name evidence="8" type="ORF">LPC04_01860</name>
</gene>
<comment type="subcellular location">
    <subcellularLocation>
        <location evidence="1">Cell membrane</location>
        <topology evidence="1">Multi-pass membrane protein</topology>
    </subcellularLocation>
</comment>
<evidence type="ECO:0000256" key="6">
    <source>
        <dbReference type="ARBA" id="ARBA00023136"/>
    </source>
</evidence>
<reference evidence="8" key="1">
    <citation type="submission" date="2021-11" db="EMBL/GenBank/DDBJ databases">
        <title>BS-T2-15 a new species belonging to the Comamonadaceae family isolated from the soil of a French oak forest.</title>
        <authorList>
            <person name="Mieszkin S."/>
            <person name="Alain K."/>
        </authorList>
    </citation>
    <scope>NUCLEOTIDE SEQUENCE</scope>
    <source>
        <strain evidence="8">BS-T2-15</strain>
    </source>
</reference>
<dbReference type="EMBL" id="JAJLJH010000001">
    <property type="protein sequence ID" value="MCK9684449.1"/>
    <property type="molecule type" value="Genomic_DNA"/>
</dbReference>
<keyword evidence="6 7" id="KW-0472">Membrane</keyword>
<dbReference type="GO" id="GO:0005886">
    <property type="term" value="C:plasma membrane"/>
    <property type="evidence" value="ECO:0007669"/>
    <property type="project" value="UniProtKB-SubCell"/>
</dbReference>
<evidence type="ECO:0000313" key="9">
    <source>
        <dbReference type="Proteomes" id="UP001139353"/>
    </source>
</evidence>
<keyword evidence="4 7" id="KW-0812">Transmembrane</keyword>
<evidence type="ECO:0000256" key="3">
    <source>
        <dbReference type="ARBA" id="ARBA00022475"/>
    </source>
</evidence>
<dbReference type="AlphaFoldDB" id="A0A9X1YE05"/>
<evidence type="ECO:0000256" key="7">
    <source>
        <dbReference type="SAM" id="Phobius"/>
    </source>
</evidence>
<dbReference type="Proteomes" id="UP001139353">
    <property type="component" value="Unassembled WGS sequence"/>
</dbReference>
<evidence type="ECO:0000313" key="8">
    <source>
        <dbReference type="EMBL" id="MCK9684449.1"/>
    </source>
</evidence>
<proteinExistence type="inferred from homology"/>
<feature type="transmembrane region" description="Helical" evidence="7">
    <location>
        <begin position="53"/>
        <end position="72"/>
    </location>
</feature>
<evidence type="ECO:0000256" key="5">
    <source>
        <dbReference type="ARBA" id="ARBA00022989"/>
    </source>
</evidence>